<protein>
    <submittedName>
        <fullName evidence="1">Uncharacterized protein</fullName>
    </submittedName>
</protein>
<name>A0ACC0M5D1_RHOML</name>
<evidence type="ECO:0000313" key="1">
    <source>
        <dbReference type="EMBL" id="KAI8535613.1"/>
    </source>
</evidence>
<sequence length="184" mass="20776">MSLNLCIVYHHFILTRVLLGFVGDLIGIPNLPAFANPSATGRNILRGVNYASAAAGILDETGQNLGQRFTLSQQVENFEKTLNQLRNKLSMSDEELSHYLSKALVVMTLGSNDYINNYLVPSMYPTSFMYNPKDYADLLIERYARQILVRLDLLTIHSFLLEHIRVLIAIFGNITAKCYVTIFI</sequence>
<reference evidence="1" key="1">
    <citation type="submission" date="2022-02" db="EMBL/GenBank/DDBJ databases">
        <title>Plant Genome Project.</title>
        <authorList>
            <person name="Zhang R.-G."/>
        </authorList>
    </citation>
    <scope>NUCLEOTIDE SEQUENCE</scope>
    <source>
        <strain evidence="1">AT1</strain>
    </source>
</reference>
<accession>A0ACC0M5D1</accession>
<proteinExistence type="predicted"/>
<dbReference type="EMBL" id="CM046397">
    <property type="protein sequence ID" value="KAI8535613.1"/>
    <property type="molecule type" value="Genomic_DNA"/>
</dbReference>
<dbReference type="Proteomes" id="UP001062846">
    <property type="component" value="Chromosome 10"/>
</dbReference>
<keyword evidence="2" id="KW-1185">Reference proteome</keyword>
<organism evidence="1 2">
    <name type="scientific">Rhododendron molle</name>
    <name type="common">Chinese azalea</name>
    <name type="synonym">Azalea mollis</name>
    <dbReference type="NCBI Taxonomy" id="49168"/>
    <lineage>
        <taxon>Eukaryota</taxon>
        <taxon>Viridiplantae</taxon>
        <taxon>Streptophyta</taxon>
        <taxon>Embryophyta</taxon>
        <taxon>Tracheophyta</taxon>
        <taxon>Spermatophyta</taxon>
        <taxon>Magnoliopsida</taxon>
        <taxon>eudicotyledons</taxon>
        <taxon>Gunneridae</taxon>
        <taxon>Pentapetalae</taxon>
        <taxon>asterids</taxon>
        <taxon>Ericales</taxon>
        <taxon>Ericaceae</taxon>
        <taxon>Ericoideae</taxon>
        <taxon>Rhodoreae</taxon>
        <taxon>Rhododendron</taxon>
    </lineage>
</organism>
<evidence type="ECO:0000313" key="2">
    <source>
        <dbReference type="Proteomes" id="UP001062846"/>
    </source>
</evidence>
<gene>
    <name evidence="1" type="ORF">RHMOL_Rhmol10G0187700</name>
</gene>
<comment type="caution">
    <text evidence="1">The sequence shown here is derived from an EMBL/GenBank/DDBJ whole genome shotgun (WGS) entry which is preliminary data.</text>
</comment>